<feature type="compositionally biased region" description="Acidic residues" evidence="15">
    <location>
        <begin position="987"/>
        <end position="999"/>
    </location>
</feature>
<feature type="transmembrane region" description="Helical" evidence="16">
    <location>
        <begin position="630"/>
        <end position="655"/>
    </location>
</feature>
<evidence type="ECO:0000313" key="18">
    <source>
        <dbReference type="EMBL" id="RMY27082.1"/>
    </source>
</evidence>
<feature type="compositionally biased region" description="Polar residues" evidence="15">
    <location>
        <begin position="89"/>
        <end position="101"/>
    </location>
</feature>
<feature type="region of interest" description="Disordered" evidence="15">
    <location>
        <begin position="528"/>
        <end position="576"/>
    </location>
</feature>
<feature type="domain" description="Palmitoyltransferase DHHC" evidence="17">
    <location>
        <begin position="584"/>
        <end position="709"/>
    </location>
</feature>
<keyword evidence="5 16" id="KW-1133">Transmembrane helix</keyword>
<feature type="compositionally biased region" description="Polar residues" evidence="15">
    <location>
        <begin position="851"/>
        <end position="863"/>
    </location>
</feature>
<evidence type="ECO:0000256" key="4">
    <source>
        <dbReference type="ARBA" id="ARBA00022692"/>
    </source>
</evidence>
<protein>
    <recommendedName>
        <fullName evidence="11">Palmitoyltransferase ERF2</fullName>
        <ecNumber evidence="2">2.3.1.225</ecNumber>
    </recommendedName>
    <alternativeName>
        <fullName evidence="12">DHHC cysteine-rich domain-containing protein ERF2</fullName>
    </alternativeName>
    <alternativeName>
        <fullName evidence="13">Ras protein acyltransferase</fullName>
    </alternativeName>
</protein>
<comment type="subcellular location">
    <subcellularLocation>
        <location evidence="1">Endomembrane system</location>
        <topology evidence="1">Multi-pass membrane protein</topology>
    </subcellularLocation>
</comment>
<evidence type="ECO:0000313" key="19">
    <source>
        <dbReference type="Proteomes" id="UP000276864"/>
    </source>
</evidence>
<dbReference type="AlphaFoldDB" id="A0A3M7AHZ3"/>
<feature type="compositionally biased region" description="Polar residues" evidence="15">
    <location>
        <begin position="873"/>
        <end position="888"/>
    </location>
</feature>
<dbReference type="InterPro" id="IPR001594">
    <property type="entry name" value="Palmitoyltrfase_DHHC"/>
</dbReference>
<feature type="compositionally biased region" description="Polar residues" evidence="15">
    <location>
        <begin position="722"/>
        <end position="735"/>
    </location>
</feature>
<evidence type="ECO:0000256" key="3">
    <source>
        <dbReference type="ARBA" id="ARBA00022679"/>
    </source>
</evidence>
<dbReference type="GO" id="GO:0019706">
    <property type="term" value="F:protein-cysteine S-palmitoyltransferase activity"/>
    <property type="evidence" value="ECO:0007669"/>
    <property type="project" value="UniProtKB-EC"/>
</dbReference>
<feature type="region of interest" description="Disordered" evidence="15">
    <location>
        <begin position="721"/>
        <end position="753"/>
    </location>
</feature>
<feature type="compositionally biased region" description="Basic and acidic residues" evidence="15">
    <location>
        <begin position="231"/>
        <end position="241"/>
    </location>
</feature>
<dbReference type="Pfam" id="PF01529">
    <property type="entry name" value="DHHC"/>
    <property type="match status" value="1"/>
</dbReference>
<feature type="compositionally biased region" description="Polar residues" evidence="15">
    <location>
        <begin position="742"/>
        <end position="753"/>
    </location>
</feature>
<gene>
    <name evidence="18" type="ORF">D0866_10397</name>
</gene>
<evidence type="ECO:0000256" key="12">
    <source>
        <dbReference type="ARBA" id="ARBA00042315"/>
    </source>
</evidence>
<dbReference type="EC" id="2.3.1.225" evidence="2"/>
<feature type="compositionally biased region" description="Low complexity" evidence="15">
    <location>
        <begin position="40"/>
        <end position="50"/>
    </location>
</feature>
<comment type="similarity">
    <text evidence="10">Belongs to the DHHC palmitoyltransferase family. ERF2/ZDHHC9 subfamily.</text>
</comment>
<evidence type="ECO:0000256" key="6">
    <source>
        <dbReference type="ARBA" id="ARBA00023136"/>
    </source>
</evidence>
<comment type="caution">
    <text evidence="18">The sequence shown here is derived from an EMBL/GenBank/DDBJ whole genome shotgun (WGS) entry which is preliminary data.</text>
</comment>
<dbReference type="PANTHER" id="PTHR22883:SF43">
    <property type="entry name" value="PALMITOYLTRANSFERASE APP"/>
    <property type="match status" value="1"/>
</dbReference>
<feature type="compositionally biased region" description="Polar residues" evidence="15">
    <location>
        <begin position="307"/>
        <end position="335"/>
    </location>
</feature>
<keyword evidence="8" id="KW-0449">Lipoprotein</keyword>
<accession>A0A3M7AHZ3</accession>
<evidence type="ECO:0000256" key="9">
    <source>
        <dbReference type="ARBA" id="ARBA00023315"/>
    </source>
</evidence>
<dbReference type="GO" id="GO:0006612">
    <property type="term" value="P:protein targeting to membrane"/>
    <property type="evidence" value="ECO:0007669"/>
    <property type="project" value="TreeGrafter"/>
</dbReference>
<organism evidence="18 19">
    <name type="scientific">Hortaea werneckii</name>
    <name type="common">Black yeast</name>
    <name type="synonym">Cladosporium werneckii</name>
    <dbReference type="NCBI Taxonomy" id="91943"/>
    <lineage>
        <taxon>Eukaryota</taxon>
        <taxon>Fungi</taxon>
        <taxon>Dikarya</taxon>
        <taxon>Ascomycota</taxon>
        <taxon>Pezizomycotina</taxon>
        <taxon>Dothideomycetes</taxon>
        <taxon>Dothideomycetidae</taxon>
        <taxon>Mycosphaerellales</taxon>
        <taxon>Teratosphaeriaceae</taxon>
        <taxon>Hortaea</taxon>
    </lineage>
</organism>
<keyword evidence="4 16" id="KW-0812">Transmembrane</keyword>
<evidence type="ECO:0000256" key="10">
    <source>
        <dbReference type="ARBA" id="ARBA00023463"/>
    </source>
</evidence>
<evidence type="ECO:0000256" key="13">
    <source>
        <dbReference type="ARBA" id="ARBA00042554"/>
    </source>
</evidence>
<evidence type="ECO:0000256" key="14">
    <source>
        <dbReference type="ARBA" id="ARBA00048048"/>
    </source>
</evidence>
<feature type="compositionally biased region" description="Polar residues" evidence="15">
    <location>
        <begin position="149"/>
        <end position="170"/>
    </location>
</feature>
<proteinExistence type="inferred from homology"/>
<feature type="compositionally biased region" description="Low complexity" evidence="15">
    <location>
        <begin position="68"/>
        <end position="82"/>
    </location>
</feature>
<dbReference type="EMBL" id="QWIM01001309">
    <property type="protein sequence ID" value="RMY27082.1"/>
    <property type="molecule type" value="Genomic_DNA"/>
</dbReference>
<dbReference type="GO" id="GO:0005794">
    <property type="term" value="C:Golgi apparatus"/>
    <property type="evidence" value="ECO:0007669"/>
    <property type="project" value="TreeGrafter"/>
</dbReference>
<feature type="compositionally biased region" description="Acidic residues" evidence="15">
    <location>
        <begin position="915"/>
        <end position="930"/>
    </location>
</feature>
<feature type="compositionally biased region" description="Low complexity" evidence="15">
    <location>
        <begin position="765"/>
        <end position="777"/>
    </location>
</feature>
<evidence type="ECO:0000256" key="16">
    <source>
        <dbReference type="SAM" id="Phobius"/>
    </source>
</evidence>
<feature type="compositionally biased region" description="Basic and acidic residues" evidence="15">
    <location>
        <begin position="815"/>
        <end position="830"/>
    </location>
</feature>
<evidence type="ECO:0000256" key="5">
    <source>
        <dbReference type="ARBA" id="ARBA00022989"/>
    </source>
</evidence>
<reference evidence="18 19" key="1">
    <citation type="journal article" date="2018" name="BMC Genomics">
        <title>Genomic evidence for intraspecific hybridization in a clonal and extremely halotolerant yeast.</title>
        <authorList>
            <person name="Gostincar C."/>
            <person name="Stajich J.E."/>
            <person name="Zupancic J."/>
            <person name="Zalar P."/>
            <person name="Gunde-Cimerman N."/>
        </authorList>
    </citation>
    <scope>NUCLEOTIDE SEQUENCE [LARGE SCALE GENOMIC DNA]</scope>
    <source>
        <strain evidence="18 19">EXF-6651</strain>
    </source>
</reference>
<evidence type="ECO:0000256" key="8">
    <source>
        <dbReference type="ARBA" id="ARBA00023288"/>
    </source>
</evidence>
<evidence type="ECO:0000259" key="17">
    <source>
        <dbReference type="Pfam" id="PF01529"/>
    </source>
</evidence>
<feature type="region of interest" description="Disordered" evidence="15">
    <location>
        <begin position="1"/>
        <end position="412"/>
    </location>
</feature>
<feature type="transmembrane region" description="Helical" evidence="16">
    <location>
        <begin position="466"/>
        <end position="487"/>
    </location>
</feature>
<keyword evidence="9" id="KW-0012">Acyltransferase</keyword>
<evidence type="ECO:0000256" key="1">
    <source>
        <dbReference type="ARBA" id="ARBA00004127"/>
    </source>
</evidence>
<feature type="non-terminal residue" evidence="18">
    <location>
        <position position="1014"/>
    </location>
</feature>
<feature type="transmembrane region" description="Helical" evidence="16">
    <location>
        <begin position="439"/>
        <end position="460"/>
    </location>
</feature>
<dbReference type="PROSITE" id="PS50216">
    <property type="entry name" value="DHHC"/>
    <property type="match status" value="1"/>
</dbReference>
<dbReference type="PANTHER" id="PTHR22883">
    <property type="entry name" value="ZINC FINGER DHHC DOMAIN CONTAINING PROTEIN"/>
    <property type="match status" value="1"/>
</dbReference>
<feature type="region of interest" description="Disordered" evidence="15">
    <location>
        <begin position="496"/>
        <end position="516"/>
    </location>
</feature>
<feature type="transmembrane region" description="Helical" evidence="16">
    <location>
        <begin position="675"/>
        <end position="699"/>
    </location>
</feature>
<comment type="catalytic activity">
    <reaction evidence="14">
        <text>L-cysteinyl-[protein] + hexadecanoyl-CoA = S-hexadecanoyl-L-cysteinyl-[protein] + CoA</text>
        <dbReference type="Rhea" id="RHEA:36683"/>
        <dbReference type="Rhea" id="RHEA-COMP:10131"/>
        <dbReference type="Rhea" id="RHEA-COMP:11032"/>
        <dbReference type="ChEBI" id="CHEBI:29950"/>
        <dbReference type="ChEBI" id="CHEBI:57287"/>
        <dbReference type="ChEBI" id="CHEBI:57379"/>
        <dbReference type="ChEBI" id="CHEBI:74151"/>
        <dbReference type="EC" id="2.3.1.225"/>
    </reaction>
</comment>
<keyword evidence="3" id="KW-0808">Transferase</keyword>
<keyword evidence="6 16" id="KW-0472">Membrane</keyword>
<feature type="compositionally biased region" description="Polar residues" evidence="15">
    <location>
        <begin position="353"/>
        <end position="387"/>
    </location>
</feature>
<evidence type="ECO:0000256" key="11">
    <source>
        <dbReference type="ARBA" id="ARBA00039207"/>
    </source>
</evidence>
<evidence type="ECO:0000256" key="15">
    <source>
        <dbReference type="SAM" id="MobiDB-lite"/>
    </source>
</evidence>
<dbReference type="InterPro" id="IPR039859">
    <property type="entry name" value="PFA4/ZDH16/20/ERF2-like"/>
</dbReference>
<evidence type="ECO:0000256" key="7">
    <source>
        <dbReference type="ARBA" id="ARBA00023139"/>
    </source>
</evidence>
<feature type="region of interest" description="Disordered" evidence="15">
    <location>
        <begin position="765"/>
        <end position="1014"/>
    </location>
</feature>
<name>A0A3M7AHZ3_HORWE</name>
<feature type="compositionally biased region" description="Basic residues" evidence="15">
    <location>
        <begin position="937"/>
        <end position="952"/>
    </location>
</feature>
<dbReference type="GO" id="GO:0005783">
    <property type="term" value="C:endoplasmic reticulum"/>
    <property type="evidence" value="ECO:0007669"/>
    <property type="project" value="TreeGrafter"/>
</dbReference>
<sequence length="1014" mass="107186">MTSHQQSQNDSDRPLSEATTFPAFLETDPFPSTGPDGRPTSSSSAVTASTGDELDGNHGAAGGGGQGTSSVAQGTTGPTGEPGLPPSRPTSVEASAVSSNPRSSLGMRGSGMGAPPSSRRGLARVLENQHQKNGAPESSGAGGDEMSGSKASQPDAPSNCGASRPTSAMSRTHVPSVAAGAGFLRPMSSQKLQAQRGQQTGSGTGGRPISALAQNVERVDEEEAGTRPRRRESGESEEKIRNRYSNASVHTLREGNNGMGYGHQRSGEADDVPPLPDSRGTIFTDRDGTNTFQSESAQGGAIAGSVASGTSTAPLHQSRPNNNPLPRLDTNNNTAVPPPKSPANRSLRASFGLGSSKQRTNSHSPHNLRPTPSQHHQQLHSNPSSPMANEKPSAIHQSSSPNSRPAKGPGRNKDYYAGNTLFLFGGRILNTKAKPLNTLTFFLTALPCGLFFGFSAPWLWHHVSPALPIVFAYVCAVCLSSFGHAAFSDPGILPRNLHPHPPNEEEERDPLTVGPPTTEWVMVKTFPASSASSSSSRNGKGDGGSRWRGRGRKSTDPEHNPTNSPSNGGEDDPATTATAMEVPTKYCKSCTIWRPPRAHHCRICDACLEAQDHHCVWLNNCVGRRNYRFFFAYVASATLLSLLLLAFSTTHVAVYGAQNSLSFREALSGRTQERMAFAMLIYSLLALPYPASLFAYHVFLLARGETTRDIGSRRVVMASASPIKSPNTTATNTTLSKKRPTLTRSHSTDSSSALSNIDVSAALQAAAAASDDSSVQGDNDDDDDRDALEPEASTPPTSLAESGGSQGRGSGTKVGKMERVEEHVEAESSGRKSRRARASGVRTYNLKELSDAQQPLLPSTADASQGGDAKQRVASSAATASRNVSGLTGKTLVSGHEEDEEGTPLAVRVEKALETEWELPEDGQAVDDDLEKMGVSKPKRRPSVKERVRKGLGKVGSVLGKRGREMLGVGGKGKKGAKASASATPVVEDDVAVEQEQEEDLPRWKKQLDTGTKG</sequence>
<dbReference type="Proteomes" id="UP000276864">
    <property type="component" value="Unassembled WGS sequence"/>
</dbReference>
<evidence type="ECO:0000256" key="2">
    <source>
        <dbReference type="ARBA" id="ARBA00012210"/>
    </source>
</evidence>
<keyword evidence="7" id="KW-0564">Palmitate</keyword>